<dbReference type="GO" id="GO:0003677">
    <property type="term" value="F:DNA binding"/>
    <property type="evidence" value="ECO:0007669"/>
    <property type="project" value="InterPro"/>
</dbReference>
<feature type="coiled-coil region" evidence="1">
    <location>
        <begin position="595"/>
        <end position="661"/>
    </location>
</feature>
<comment type="caution">
    <text evidence="3">The sequence shown here is derived from an EMBL/GenBank/DDBJ whole genome shotgun (WGS) entry which is preliminary data.</text>
</comment>
<evidence type="ECO:0000313" key="3">
    <source>
        <dbReference type="EMBL" id="KAK4189927.1"/>
    </source>
</evidence>
<evidence type="ECO:0000256" key="2">
    <source>
        <dbReference type="SAM" id="MobiDB-lite"/>
    </source>
</evidence>
<feature type="compositionally biased region" description="Acidic residues" evidence="2">
    <location>
        <begin position="101"/>
        <end position="111"/>
    </location>
</feature>
<dbReference type="AlphaFoldDB" id="A0AAN6X1S6"/>
<accession>A0AAN6X1S6</accession>
<dbReference type="InterPro" id="IPR025212">
    <property type="entry name" value="CAD_CENP-Q"/>
</dbReference>
<gene>
    <name evidence="3" type="ORF">QBC35DRAFT_491504</name>
</gene>
<feature type="region of interest" description="Disordered" evidence="2">
    <location>
        <begin position="1"/>
        <end position="507"/>
    </location>
</feature>
<proteinExistence type="predicted"/>
<feature type="compositionally biased region" description="Low complexity" evidence="2">
    <location>
        <begin position="383"/>
        <end position="393"/>
    </location>
</feature>
<feature type="compositionally biased region" description="Acidic residues" evidence="2">
    <location>
        <begin position="219"/>
        <end position="228"/>
    </location>
</feature>
<evidence type="ECO:0000256" key="1">
    <source>
        <dbReference type="SAM" id="Coils"/>
    </source>
</evidence>
<name>A0AAN6X1S6_9PEZI</name>
<feature type="compositionally biased region" description="Basic and acidic residues" evidence="2">
    <location>
        <begin position="454"/>
        <end position="475"/>
    </location>
</feature>
<evidence type="ECO:0000313" key="4">
    <source>
        <dbReference type="Proteomes" id="UP001302126"/>
    </source>
</evidence>
<keyword evidence="1" id="KW-0175">Coiled coil</keyword>
<dbReference type="SMART" id="SM00384">
    <property type="entry name" value="AT_hook"/>
    <property type="match status" value="9"/>
</dbReference>
<protein>
    <submittedName>
        <fullName evidence="3">CENP-Q, a CENPA-CAD centromere complex subunit-domain-containing protein</fullName>
    </submittedName>
</protein>
<reference evidence="3" key="1">
    <citation type="journal article" date="2023" name="Mol. Phylogenet. Evol.">
        <title>Genome-scale phylogeny and comparative genomics of the fungal order Sordariales.</title>
        <authorList>
            <person name="Hensen N."/>
            <person name="Bonometti L."/>
            <person name="Westerberg I."/>
            <person name="Brannstrom I.O."/>
            <person name="Guillou S."/>
            <person name="Cros-Aarteil S."/>
            <person name="Calhoun S."/>
            <person name="Haridas S."/>
            <person name="Kuo A."/>
            <person name="Mondo S."/>
            <person name="Pangilinan J."/>
            <person name="Riley R."/>
            <person name="LaButti K."/>
            <person name="Andreopoulos B."/>
            <person name="Lipzen A."/>
            <person name="Chen C."/>
            <person name="Yan M."/>
            <person name="Daum C."/>
            <person name="Ng V."/>
            <person name="Clum A."/>
            <person name="Steindorff A."/>
            <person name="Ohm R.A."/>
            <person name="Martin F."/>
            <person name="Silar P."/>
            <person name="Natvig D.O."/>
            <person name="Lalanne C."/>
            <person name="Gautier V."/>
            <person name="Ament-Velasquez S.L."/>
            <person name="Kruys A."/>
            <person name="Hutchinson M.I."/>
            <person name="Powell A.J."/>
            <person name="Barry K."/>
            <person name="Miller A.N."/>
            <person name="Grigoriev I.V."/>
            <person name="Debuchy R."/>
            <person name="Gladieux P."/>
            <person name="Hiltunen Thoren M."/>
            <person name="Johannesson H."/>
        </authorList>
    </citation>
    <scope>NUCLEOTIDE SEQUENCE</scope>
    <source>
        <strain evidence="3">PSN309</strain>
    </source>
</reference>
<dbReference type="Proteomes" id="UP001302126">
    <property type="component" value="Unassembled WGS sequence"/>
</dbReference>
<sequence length="779" mass="86085">MAKDQPNQKRKRGRPGVASKNTKTASESDPKEALEKPTVEDHGLAETATKKPGRPRKNANSVNEEHSSVAQARQPEPAELDITTEEAVPKKRGRRPKNQDVEPDSVNEEGFSEARAQEPEPAEIDSFTEEAAPKKRGRRPKNQDVEPEATEEVEKADNAAENTDPAPKKKAGRTRRVRDEETQPEEEAPEQAQTAPEVAIAKRRGRKPKTTPTEHGTNEEDQPAEEAPEPAPKKRGQRAKAKDTERETEEEPSENVEAAQEAEPKKRGRSAKTSRTEPEPEEETSLTENAPSTAIVPRKRGRSARTNEAELEGTEPTEKRPRKRARADEAVEESQEQAEQIGRGRGRKKATDAQPEDQQTAELTSRQRRRGRWSKDDEPVEETTTGDGDSSDTSGRRNGKGRRVATDNAEEAPETSTEVTRTEKAQNKSQTKRGRATLAEVSVSKVQNNQNNDQRPENPQKRGANSKEKEQEAPSRRRSSPEPSQPEAEKAPADPLAKAKYQHLAQRTRHVPRSVIASKWTPLDSAAINTIDALVRDAYIPVLERLANRDAKYAQAQTILRTFTNRLHSKLVKGMPFPPATTGLPGTSGKGGVSARELELNFEKVIDTSAQLQKQLDPLLHSVALLESEKEGEERKLQAEYKALRELESNAKAEARSWRERGKRSHALAPERRDVDIPSEARLDEDILMSGIEVVTAKKGALPKVNVFKDVVLGGKTHEGREAELLDLAKQIGSHMESMKGNLGQIEGVVPAIQKGKAALQGVLARHLSEEAYESVVLG</sequence>
<organism evidence="3 4">
    <name type="scientific">Podospora australis</name>
    <dbReference type="NCBI Taxonomy" id="1536484"/>
    <lineage>
        <taxon>Eukaryota</taxon>
        <taxon>Fungi</taxon>
        <taxon>Dikarya</taxon>
        <taxon>Ascomycota</taxon>
        <taxon>Pezizomycotina</taxon>
        <taxon>Sordariomycetes</taxon>
        <taxon>Sordariomycetidae</taxon>
        <taxon>Sordariales</taxon>
        <taxon>Podosporaceae</taxon>
        <taxon>Podospora</taxon>
    </lineage>
</organism>
<feature type="compositionally biased region" description="Basic and acidic residues" evidence="2">
    <location>
        <begin position="26"/>
        <end position="44"/>
    </location>
</feature>
<keyword evidence="4" id="KW-1185">Reference proteome</keyword>
<dbReference type="Pfam" id="PF13094">
    <property type="entry name" value="CENP-Q"/>
    <property type="match status" value="1"/>
</dbReference>
<reference evidence="3" key="2">
    <citation type="submission" date="2023-05" db="EMBL/GenBank/DDBJ databases">
        <authorList>
            <consortium name="Lawrence Berkeley National Laboratory"/>
            <person name="Steindorff A."/>
            <person name="Hensen N."/>
            <person name="Bonometti L."/>
            <person name="Westerberg I."/>
            <person name="Brannstrom I.O."/>
            <person name="Guillou S."/>
            <person name="Cros-Aarteil S."/>
            <person name="Calhoun S."/>
            <person name="Haridas S."/>
            <person name="Kuo A."/>
            <person name="Mondo S."/>
            <person name="Pangilinan J."/>
            <person name="Riley R."/>
            <person name="Labutti K."/>
            <person name="Andreopoulos B."/>
            <person name="Lipzen A."/>
            <person name="Chen C."/>
            <person name="Yanf M."/>
            <person name="Daum C."/>
            <person name="Ng V."/>
            <person name="Clum A."/>
            <person name="Ohm R."/>
            <person name="Martin F."/>
            <person name="Silar P."/>
            <person name="Natvig D."/>
            <person name="Lalanne C."/>
            <person name="Gautier V."/>
            <person name="Ament-Velasquez S.L."/>
            <person name="Kruys A."/>
            <person name="Hutchinson M.I."/>
            <person name="Powell A.J."/>
            <person name="Barry K."/>
            <person name="Miller A.N."/>
            <person name="Grigoriev I.V."/>
            <person name="Debuchy R."/>
            <person name="Gladieux P."/>
            <person name="Thoren M.H."/>
            <person name="Johannesson H."/>
        </authorList>
    </citation>
    <scope>NUCLEOTIDE SEQUENCE</scope>
    <source>
        <strain evidence="3">PSN309</strain>
    </source>
</reference>
<dbReference type="EMBL" id="MU864370">
    <property type="protein sequence ID" value="KAK4189927.1"/>
    <property type="molecule type" value="Genomic_DNA"/>
</dbReference>
<dbReference type="InterPro" id="IPR017956">
    <property type="entry name" value="AT_hook_DNA-bd_motif"/>
</dbReference>